<feature type="region of interest" description="Disordered" evidence="1">
    <location>
        <begin position="1"/>
        <end position="68"/>
    </location>
</feature>
<dbReference type="Proteomes" id="UP001165587">
    <property type="component" value="Unassembled WGS sequence"/>
</dbReference>
<reference evidence="2" key="1">
    <citation type="submission" date="2022-08" db="EMBL/GenBank/DDBJ databases">
        <authorList>
            <person name="Deng Y."/>
            <person name="Han X.-F."/>
            <person name="Zhang Y.-Q."/>
        </authorList>
    </citation>
    <scope>NUCLEOTIDE SEQUENCE</scope>
    <source>
        <strain evidence="2">CPCC 203407</strain>
    </source>
</reference>
<evidence type="ECO:0000313" key="2">
    <source>
        <dbReference type="EMBL" id="MCS5725914.1"/>
    </source>
</evidence>
<feature type="compositionally biased region" description="Acidic residues" evidence="1">
    <location>
        <begin position="45"/>
        <end position="68"/>
    </location>
</feature>
<dbReference type="EMBL" id="JANLCK010000003">
    <property type="protein sequence ID" value="MCS5725914.1"/>
    <property type="molecule type" value="Genomic_DNA"/>
</dbReference>
<name>A0AA42BV04_9MICO</name>
<protein>
    <submittedName>
        <fullName evidence="2">Uncharacterized protein</fullName>
    </submittedName>
</protein>
<gene>
    <name evidence="2" type="ORF">N1028_08390</name>
</gene>
<dbReference type="AlphaFoldDB" id="A0AA42BV04"/>
<accession>A0AA42BV04</accession>
<evidence type="ECO:0000256" key="1">
    <source>
        <dbReference type="SAM" id="MobiDB-lite"/>
    </source>
</evidence>
<comment type="caution">
    <text evidence="2">The sequence shown here is derived from an EMBL/GenBank/DDBJ whole genome shotgun (WGS) entry which is preliminary data.</text>
</comment>
<organism evidence="2 3">
    <name type="scientific">Herbiconiux oxytropis</name>
    <dbReference type="NCBI Taxonomy" id="2970915"/>
    <lineage>
        <taxon>Bacteria</taxon>
        <taxon>Bacillati</taxon>
        <taxon>Actinomycetota</taxon>
        <taxon>Actinomycetes</taxon>
        <taxon>Micrococcales</taxon>
        <taxon>Microbacteriaceae</taxon>
        <taxon>Herbiconiux</taxon>
    </lineage>
</organism>
<dbReference type="RefSeq" id="WP_259526507.1">
    <property type="nucleotide sequence ID" value="NZ_JANLCK010000003.1"/>
</dbReference>
<keyword evidence="3" id="KW-1185">Reference proteome</keyword>
<evidence type="ECO:0000313" key="3">
    <source>
        <dbReference type="Proteomes" id="UP001165587"/>
    </source>
</evidence>
<sequence>MSEKSENVDLSDVEYPDYAGYPDGEGMVGNGPTTEAEPSGVDPTIADEPEDADADVSTDEQSLEENDG</sequence>
<proteinExistence type="predicted"/>